<sequence>MLIASHAMSAVYPLKIVKKGILGILEPSFLEEMRLITSFLCIEGVCQQLQKSIKLLIKQL</sequence>
<accession>A0A210RYM9</accession>
<organism evidence="1 2">
    <name type="scientific">Polynucleobacter hirudinilacicola</name>
    <dbReference type="NCBI Taxonomy" id="1743166"/>
    <lineage>
        <taxon>Bacteria</taxon>
        <taxon>Pseudomonadati</taxon>
        <taxon>Pseudomonadota</taxon>
        <taxon>Betaproteobacteria</taxon>
        <taxon>Burkholderiales</taxon>
        <taxon>Burkholderiaceae</taxon>
        <taxon>Polynucleobacter</taxon>
    </lineage>
</organism>
<evidence type="ECO:0000313" key="2">
    <source>
        <dbReference type="Proteomes" id="UP000196880"/>
    </source>
</evidence>
<dbReference type="AlphaFoldDB" id="A0A210RYM9"/>
<comment type="caution">
    <text evidence="1">The sequence shown here is derived from an EMBL/GenBank/DDBJ whole genome shotgun (WGS) entry which is preliminary data.</text>
</comment>
<proteinExistence type="predicted"/>
<keyword evidence="2" id="KW-1185">Reference proteome</keyword>
<dbReference type="Proteomes" id="UP000196880">
    <property type="component" value="Unassembled WGS sequence"/>
</dbReference>
<name>A0A210RYM9_9BURK</name>
<reference evidence="1 2" key="1">
    <citation type="submission" date="2017-03" db="EMBL/GenBank/DDBJ databases">
        <title>New species Polynucleobacter sp. MWH-EgelM1-30-B4.</title>
        <authorList>
            <person name="Hahn M.W."/>
        </authorList>
    </citation>
    <scope>NUCLEOTIDE SEQUENCE [LARGE SCALE GENOMIC DNA]</scope>
    <source>
        <strain evidence="1 2">MWH-EgelM1-30-B4</strain>
    </source>
</reference>
<dbReference type="EMBL" id="NAIA01000002">
    <property type="protein sequence ID" value="OWF66123.1"/>
    <property type="molecule type" value="Genomic_DNA"/>
</dbReference>
<protein>
    <submittedName>
        <fullName evidence="1">Uncharacterized protein</fullName>
    </submittedName>
</protein>
<evidence type="ECO:0000313" key="1">
    <source>
        <dbReference type="EMBL" id="OWF66123.1"/>
    </source>
</evidence>
<gene>
    <name evidence="1" type="ORF">B6A14_02670</name>
</gene>